<accession>A0A6A3B0F9</accession>
<evidence type="ECO:0000256" key="4">
    <source>
        <dbReference type="ARBA" id="ARBA00022692"/>
    </source>
</evidence>
<dbReference type="GO" id="GO:0016020">
    <property type="term" value="C:membrane"/>
    <property type="evidence" value="ECO:0007669"/>
    <property type="project" value="UniProtKB-SubCell"/>
</dbReference>
<keyword evidence="5 8" id="KW-1133">Transmembrane helix</keyword>
<dbReference type="InterPro" id="IPR050549">
    <property type="entry name" value="MFS_Trehalose_Transporter"/>
</dbReference>
<feature type="compositionally biased region" description="Basic and acidic residues" evidence="7">
    <location>
        <begin position="641"/>
        <end position="652"/>
    </location>
</feature>
<dbReference type="GO" id="GO:0022857">
    <property type="term" value="F:transmembrane transporter activity"/>
    <property type="evidence" value="ECO:0007669"/>
    <property type="project" value="InterPro"/>
</dbReference>
<feature type="transmembrane region" description="Helical" evidence="8">
    <location>
        <begin position="163"/>
        <end position="184"/>
    </location>
</feature>
<dbReference type="Pfam" id="PF00083">
    <property type="entry name" value="Sugar_tr"/>
    <property type="match status" value="2"/>
</dbReference>
<proteinExistence type="inferred from homology"/>
<feature type="region of interest" description="Disordered" evidence="7">
    <location>
        <begin position="608"/>
        <end position="652"/>
    </location>
</feature>
<evidence type="ECO:0000256" key="8">
    <source>
        <dbReference type="SAM" id="Phobius"/>
    </source>
</evidence>
<dbReference type="InterPro" id="IPR005828">
    <property type="entry name" value="MFS_sugar_transport-like"/>
</dbReference>
<comment type="similarity">
    <text evidence="2">Belongs to the major facilitator superfamily. Sugar transporter (TC 2.A.1.1) family.</text>
</comment>
<keyword evidence="10" id="KW-1185">Reference proteome</keyword>
<dbReference type="PANTHER" id="PTHR48021:SF21">
    <property type="entry name" value="SUGAR TRANSPORTER ERD6-LIKE 8"/>
    <property type="match status" value="1"/>
</dbReference>
<evidence type="ECO:0000256" key="3">
    <source>
        <dbReference type="ARBA" id="ARBA00022597"/>
    </source>
</evidence>
<evidence type="ECO:0000313" key="10">
    <source>
        <dbReference type="Proteomes" id="UP000436088"/>
    </source>
</evidence>
<sequence length="652" mass="71088">MADSQDIEKGSSDSLFQPFIQKDERRRNSDDNGSLFMVLVSTFVAVMGSFEFGSSVGYSSPTQQAIMEELGMSSQQFSVFGSILTIGAMVGSISCGRAADMLGRKGTMKMSSIISIAGWLIIYLSLVWTCSSRFRKILTGYGIGAGFIAEITPTNLRGALLTVHQVAIASGLLVAYTVGAFVSWRTVALTGKDDSMCSYDFRALFIPESPRWLVRLVSTVKAIPIYSLGVSTGYGYIFDIPVPAMVGCQDDFIAQLHKLRGDSADVSREAAEIQDSLATLHRLPKATVGFVSKNKLTLELDMVFQQFSGYNGVVIMQTKFLHLQEFLQMLEVLYACSQIIVLSLGAVIIDRVGRRPLLMNSNWLLIGVQRSHNWHHDIYGFLLSWIGWNSMDLYSLSTSRHGWQPGHWSAGVVLGLFPTLSALMSWTSHAFNFIKSSEFYSPPPPAPSSTVSTPRPTGEADVPSSSAVSTSASRAAAGCFIIIEFVSQSQCYPCQPQAVGIIAAPGLPILPCQGTTKNFKLRCVMPYMAFYPSGYVWRMLFSLCLRLLKQRCFMIALYYVVGAKSALTTVRHVNKTNVVTLGSTFGSLSSIMDASMEDCSMSWNRRAEDAEPISASEVIEADKDTEGNNGGGTSAAAVPEAETKDSWEGVET</sequence>
<keyword evidence="3 9" id="KW-0762">Sugar transport</keyword>
<comment type="subcellular location">
    <subcellularLocation>
        <location evidence="1">Membrane</location>
    </subcellularLocation>
</comment>
<feature type="transmembrane region" description="Helical" evidence="8">
    <location>
        <begin position="111"/>
        <end position="128"/>
    </location>
</feature>
<dbReference type="SUPFAM" id="SSF103473">
    <property type="entry name" value="MFS general substrate transporter"/>
    <property type="match status" value="1"/>
</dbReference>
<comment type="caution">
    <text evidence="9">The sequence shown here is derived from an EMBL/GenBank/DDBJ whole genome shotgun (WGS) entry which is preliminary data.</text>
</comment>
<gene>
    <name evidence="9" type="ORF">F3Y22_tig00110321pilonHSYRG00374</name>
</gene>
<dbReference type="InterPro" id="IPR036259">
    <property type="entry name" value="MFS_trans_sf"/>
</dbReference>
<dbReference type="Proteomes" id="UP000436088">
    <property type="component" value="Unassembled WGS sequence"/>
</dbReference>
<dbReference type="Gene3D" id="1.10.150.20">
    <property type="entry name" value="5' to 3' exonuclease, C-terminal subdomain"/>
    <property type="match status" value="1"/>
</dbReference>
<evidence type="ECO:0000256" key="6">
    <source>
        <dbReference type="ARBA" id="ARBA00023136"/>
    </source>
</evidence>
<evidence type="ECO:0000256" key="2">
    <source>
        <dbReference type="ARBA" id="ARBA00010992"/>
    </source>
</evidence>
<dbReference type="AlphaFoldDB" id="A0A6A3B0F9"/>
<feature type="region of interest" description="Disordered" evidence="7">
    <location>
        <begin position="441"/>
        <end position="466"/>
    </location>
</feature>
<evidence type="ECO:0000256" key="1">
    <source>
        <dbReference type="ARBA" id="ARBA00004370"/>
    </source>
</evidence>
<keyword evidence="3 9" id="KW-0813">Transport</keyword>
<feature type="transmembrane region" description="Helical" evidence="8">
    <location>
        <begin position="77"/>
        <end position="99"/>
    </location>
</feature>
<reference evidence="9" key="1">
    <citation type="submission" date="2019-09" db="EMBL/GenBank/DDBJ databases">
        <title>Draft genome information of white flower Hibiscus syriacus.</title>
        <authorList>
            <person name="Kim Y.-M."/>
        </authorList>
    </citation>
    <scope>NUCLEOTIDE SEQUENCE [LARGE SCALE GENOMIC DNA]</scope>
    <source>
        <strain evidence="9">YM2019G1</strain>
    </source>
</reference>
<evidence type="ECO:0000313" key="9">
    <source>
        <dbReference type="EMBL" id="KAE8710554.1"/>
    </source>
</evidence>
<evidence type="ECO:0000256" key="5">
    <source>
        <dbReference type="ARBA" id="ARBA00022989"/>
    </source>
</evidence>
<keyword evidence="4 8" id="KW-0812">Transmembrane</keyword>
<dbReference type="Gene3D" id="1.20.1250.20">
    <property type="entry name" value="MFS general substrate transporter like domains"/>
    <property type="match status" value="1"/>
</dbReference>
<organism evidence="9 10">
    <name type="scientific">Hibiscus syriacus</name>
    <name type="common">Rose of Sharon</name>
    <dbReference type="NCBI Taxonomy" id="106335"/>
    <lineage>
        <taxon>Eukaryota</taxon>
        <taxon>Viridiplantae</taxon>
        <taxon>Streptophyta</taxon>
        <taxon>Embryophyta</taxon>
        <taxon>Tracheophyta</taxon>
        <taxon>Spermatophyta</taxon>
        <taxon>Magnoliopsida</taxon>
        <taxon>eudicotyledons</taxon>
        <taxon>Gunneridae</taxon>
        <taxon>Pentapetalae</taxon>
        <taxon>rosids</taxon>
        <taxon>malvids</taxon>
        <taxon>Malvales</taxon>
        <taxon>Malvaceae</taxon>
        <taxon>Malvoideae</taxon>
        <taxon>Hibiscus</taxon>
    </lineage>
</organism>
<feature type="transmembrane region" description="Helical" evidence="8">
    <location>
        <begin position="35"/>
        <end position="57"/>
    </location>
</feature>
<dbReference type="EMBL" id="VEPZ02000929">
    <property type="protein sequence ID" value="KAE8710554.1"/>
    <property type="molecule type" value="Genomic_DNA"/>
</dbReference>
<dbReference type="PANTHER" id="PTHR48021">
    <property type="match status" value="1"/>
</dbReference>
<name>A0A6A3B0F9_HIBSY</name>
<keyword evidence="6 8" id="KW-0472">Membrane</keyword>
<protein>
    <submittedName>
        <fullName evidence="9">Sugar transporter ERD6 14 isoform 1</fullName>
    </submittedName>
</protein>
<feature type="compositionally biased region" description="Low complexity" evidence="7">
    <location>
        <begin position="448"/>
        <end position="457"/>
    </location>
</feature>
<evidence type="ECO:0000256" key="7">
    <source>
        <dbReference type="SAM" id="MobiDB-lite"/>
    </source>
</evidence>